<evidence type="ECO:0000259" key="3">
    <source>
        <dbReference type="Pfam" id="PF07687"/>
    </source>
</evidence>
<gene>
    <name evidence="4" type="primary">argE2</name>
    <name evidence="4" type="ORF">AArcSl_0855</name>
</gene>
<dbReference type="InterPro" id="IPR011650">
    <property type="entry name" value="Peptidase_M20_dimer"/>
</dbReference>
<dbReference type="Pfam" id="PF01546">
    <property type="entry name" value="Peptidase_M20"/>
    <property type="match status" value="1"/>
</dbReference>
<evidence type="ECO:0000313" key="4">
    <source>
        <dbReference type="EMBL" id="AUX08498.1"/>
    </source>
</evidence>
<dbReference type="EC" id="3.5.1.16" evidence="4"/>
<dbReference type="GO" id="GO:0046872">
    <property type="term" value="F:metal ion binding"/>
    <property type="evidence" value="ECO:0007669"/>
    <property type="project" value="UniProtKB-KW"/>
</dbReference>
<dbReference type="EMBL" id="CP025066">
    <property type="protein sequence ID" value="AUX08498.1"/>
    <property type="molecule type" value="Genomic_DNA"/>
</dbReference>
<dbReference type="PANTHER" id="PTHR43808">
    <property type="entry name" value="ACETYLORNITHINE DEACETYLASE"/>
    <property type="match status" value="1"/>
</dbReference>
<feature type="domain" description="Peptidase M20 dimerisation" evidence="3">
    <location>
        <begin position="210"/>
        <end position="300"/>
    </location>
</feature>
<dbReference type="GO" id="GO:0008777">
    <property type="term" value="F:acetylornithine deacetylase activity"/>
    <property type="evidence" value="ECO:0007669"/>
    <property type="project" value="UniProtKB-EC"/>
</dbReference>
<evidence type="ECO:0000256" key="1">
    <source>
        <dbReference type="ARBA" id="ARBA00022723"/>
    </source>
</evidence>
<evidence type="ECO:0000313" key="5">
    <source>
        <dbReference type="Proteomes" id="UP000263012"/>
    </source>
</evidence>
<evidence type="ECO:0000256" key="2">
    <source>
        <dbReference type="ARBA" id="ARBA00022801"/>
    </source>
</evidence>
<reference evidence="5" key="1">
    <citation type="submission" date="2017-11" db="EMBL/GenBank/DDBJ databases">
        <title>Phenotypic and genomic properties of facultatively anaerobic sulfur-reducing natronoarchaea from hypersaline soda lakes.</title>
        <authorList>
            <person name="Sorokin D.Y."/>
            <person name="Kublanov I.V."/>
            <person name="Roman P."/>
            <person name="Sinninghe Damste J.S."/>
            <person name="Golyshin P.N."/>
            <person name="Rojo D."/>
            <person name="Ciordia S."/>
            <person name="Mena M.D.C."/>
            <person name="Ferrer M."/>
            <person name="Messina E."/>
            <person name="Smedile F."/>
            <person name="La Spada G."/>
            <person name="La Cono V."/>
            <person name="Yakimov M.M."/>
        </authorList>
    </citation>
    <scope>NUCLEOTIDE SEQUENCE [LARGE SCALE GENOMIC DNA]</scope>
    <source>
        <strain evidence="5">AArc-Sl</strain>
    </source>
</reference>
<dbReference type="KEGG" id="hdf:AArcSl_0855"/>
<dbReference type="InterPro" id="IPR050072">
    <property type="entry name" value="Peptidase_M20A"/>
</dbReference>
<name>A0A343THC6_9EURY</name>
<keyword evidence="5" id="KW-1185">Reference proteome</keyword>
<protein>
    <submittedName>
        <fullName evidence="4">Acetylornithine deacetylase</fullName>
        <ecNumber evidence="4">3.5.1.16</ecNumber>
    </submittedName>
</protein>
<dbReference type="Proteomes" id="UP000263012">
    <property type="component" value="Chromosome"/>
</dbReference>
<dbReference type="Gene3D" id="3.40.630.10">
    <property type="entry name" value="Zn peptidases"/>
    <property type="match status" value="1"/>
</dbReference>
<dbReference type="Pfam" id="PF07687">
    <property type="entry name" value="M20_dimer"/>
    <property type="match status" value="1"/>
</dbReference>
<dbReference type="SUPFAM" id="SSF53187">
    <property type="entry name" value="Zn-dependent exopeptidases"/>
    <property type="match status" value="1"/>
</dbReference>
<keyword evidence="1" id="KW-0479">Metal-binding</keyword>
<dbReference type="Gene3D" id="3.30.70.360">
    <property type="match status" value="1"/>
</dbReference>
<dbReference type="InterPro" id="IPR002933">
    <property type="entry name" value="Peptidase_M20"/>
</dbReference>
<organism evidence="4 5">
    <name type="scientific">Halalkaliarchaeum desulfuricum</name>
    <dbReference type="NCBI Taxonomy" id="2055893"/>
    <lineage>
        <taxon>Archaea</taxon>
        <taxon>Methanobacteriati</taxon>
        <taxon>Methanobacteriota</taxon>
        <taxon>Stenosarchaea group</taxon>
        <taxon>Halobacteria</taxon>
        <taxon>Halobacteriales</taxon>
        <taxon>Haloferacaceae</taxon>
        <taxon>Halalkaliarchaeum</taxon>
    </lineage>
</organism>
<sequence>MIMNDTPGGGDERAFDGEAAHGELVSLARRLVEIPSHDDETAAGDAIERWLRGETGAVVERDGAGNVLARRTPPGVPADDIRNDERPTFALVGHHDVVPPAQSQVAAGTVESADSYAVDRRDGRLYGRGTADMKGAVAACLLAFRDADLGGDGAGAGGEAPDLAFASFVGEETGGEGARAAIDDGFVPDYALVAEGSTNYSKAGVTDVAVAHKGRRASRLLARGTAAHASEPDRGENAIYRASDAVDVVRELPFPQAEVLGERLQATLAVTEIDGGSAWNVIPERCEITVDERTVPGKRADLERATELPGVDLEIDQDLPPMACSDDAFAEQILEAARTAQTGTPEHVTKPHATDAGWLAAAGTACVVCGPAEPGEAHTDTESVSIDVLERCYRIYRGAAERVSRESGET</sequence>
<dbReference type="InterPro" id="IPR036264">
    <property type="entry name" value="Bact_exopeptidase_dim_dom"/>
</dbReference>
<proteinExistence type="predicted"/>
<dbReference type="AlphaFoldDB" id="A0A343THC6"/>
<dbReference type="SUPFAM" id="SSF55031">
    <property type="entry name" value="Bacterial exopeptidase dimerisation domain"/>
    <property type="match status" value="1"/>
</dbReference>
<keyword evidence="2 4" id="KW-0378">Hydrolase</keyword>
<accession>A0A343THC6</accession>